<dbReference type="Proteomes" id="UP001057520">
    <property type="component" value="Chromosome"/>
</dbReference>
<dbReference type="NCBIfam" id="NF005677">
    <property type="entry name" value="PRK07471.1"/>
    <property type="match status" value="1"/>
</dbReference>
<sequence length="336" mass="36074">MMSAPAHPRDVYRLDGQSAAEAAFIDALERGRLHHAWLLTGPEGVGKATLAYRMARRLLGARPEPSQGLLGAAPSDVVSRQVAARSHPDLMVLERLTDDGKARKSIPVDEARQLPEFFSTTPAVSPYRVAIIDAADDLNVNAANAVLKTLEEPPPRGVILLISHAPGKLLPTIRSRCRRLAVPAPGIEAAAEMVERMADVPHRDAERLARMAHGAPGKALQLAAAKAIEVDDAANEILRGLPKIDEGALLAMADTFRGADGMARFELLMNRLADQVRIFAVQVAADGKNSSGLDRWAAAWERLSNVPGEVEAVNLDRADAFWSVISDLRAAAKTAI</sequence>
<evidence type="ECO:0000313" key="1">
    <source>
        <dbReference type="EMBL" id="USQ98567.1"/>
    </source>
</evidence>
<name>A0ABY5A0F1_9CAUL</name>
<organism evidence="1 2">
    <name type="scientific">Caulobacter segnis</name>
    <dbReference type="NCBI Taxonomy" id="88688"/>
    <lineage>
        <taxon>Bacteria</taxon>
        <taxon>Pseudomonadati</taxon>
        <taxon>Pseudomonadota</taxon>
        <taxon>Alphaproteobacteria</taxon>
        <taxon>Caulobacterales</taxon>
        <taxon>Caulobacteraceae</taxon>
        <taxon>Caulobacter</taxon>
    </lineage>
</organism>
<dbReference type="GO" id="GO:0003887">
    <property type="term" value="F:DNA-directed DNA polymerase activity"/>
    <property type="evidence" value="ECO:0007669"/>
    <property type="project" value="UniProtKB-EC"/>
</dbReference>
<proteinExistence type="predicted"/>
<gene>
    <name evidence="1" type="ORF">MZV50_13105</name>
</gene>
<reference evidence="1 2" key="1">
    <citation type="submission" date="2022-04" db="EMBL/GenBank/DDBJ databases">
        <title>Genome sequence of soybean root-associated Caulobacter segnis RL271.</title>
        <authorList>
            <person name="Longley R."/>
            <person name="Bonito G."/>
            <person name="Trigodet F."/>
            <person name="Crosson S."/>
            <person name="Fiebig A."/>
        </authorList>
    </citation>
    <scope>NUCLEOTIDE SEQUENCE [LARGE SCALE GENOMIC DNA]</scope>
    <source>
        <strain evidence="1 2">RL271</strain>
    </source>
</reference>
<dbReference type="EC" id="2.7.7.7" evidence="1"/>
<dbReference type="InterPro" id="IPR004622">
    <property type="entry name" value="DNA_pol_HolB"/>
</dbReference>
<dbReference type="Pfam" id="PF13177">
    <property type="entry name" value="DNA_pol3_delta2"/>
    <property type="match status" value="1"/>
</dbReference>
<accession>A0ABY5A0F1</accession>
<evidence type="ECO:0000313" key="2">
    <source>
        <dbReference type="Proteomes" id="UP001057520"/>
    </source>
</evidence>
<dbReference type="InterPro" id="IPR027417">
    <property type="entry name" value="P-loop_NTPase"/>
</dbReference>
<dbReference type="Gene3D" id="3.40.50.300">
    <property type="entry name" value="P-loop containing nucleotide triphosphate hydrolases"/>
    <property type="match status" value="1"/>
</dbReference>
<dbReference type="PANTHER" id="PTHR11669">
    <property type="entry name" value="REPLICATION FACTOR C / DNA POLYMERASE III GAMMA-TAU SUBUNIT"/>
    <property type="match status" value="1"/>
</dbReference>
<dbReference type="SUPFAM" id="SSF52540">
    <property type="entry name" value="P-loop containing nucleoside triphosphate hydrolases"/>
    <property type="match status" value="1"/>
</dbReference>
<dbReference type="NCBIfam" id="TIGR00678">
    <property type="entry name" value="holB"/>
    <property type="match status" value="1"/>
</dbReference>
<keyword evidence="1" id="KW-0808">Transferase</keyword>
<dbReference type="PANTHER" id="PTHR11669:SF8">
    <property type="entry name" value="DNA POLYMERASE III SUBUNIT DELTA"/>
    <property type="match status" value="1"/>
</dbReference>
<dbReference type="InterPro" id="IPR050238">
    <property type="entry name" value="DNA_Rep/Repair_Clamp_Loader"/>
</dbReference>
<dbReference type="EMBL" id="CP096040">
    <property type="protein sequence ID" value="USQ98567.1"/>
    <property type="molecule type" value="Genomic_DNA"/>
</dbReference>
<keyword evidence="1" id="KW-0548">Nucleotidyltransferase</keyword>
<keyword evidence="2" id="KW-1185">Reference proteome</keyword>
<protein>
    <submittedName>
        <fullName evidence="1">DNA polymerase III subunit delta</fullName>
        <ecNumber evidence="1">2.7.7.7</ecNumber>
    </submittedName>
</protein>